<keyword evidence="1" id="KW-0732">Signal</keyword>
<dbReference type="OMA" id="CNRMAKE"/>
<reference evidence="2" key="2">
    <citation type="submission" date="2015-07" db="EMBL/GenBank/DDBJ databases">
        <authorList>
            <person name="Noorani M."/>
        </authorList>
    </citation>
    <scope>NUCLEOTIDE SEQUENCE</scope>
    <source>
        <strain evidence="2">Yugu1</strain>
    </source>
</reference>
<evidence type="ECO:0000313" key="2">
    <source>
        <dbReference type="EMBL" id="RCV32569.1"/>
    </source>
</evidence>
<sequence length="101" mass="10957">MAIDRATAMNKYGSMMLVLLLIIVEVSATAAAEESCNIPATELEQCVLDVVNSGLGIMQPKCCNRMAKEFGCGCVLREILKKYGYDPQKPFCTEGTACDKV</sequence>
<dbReference type="Proteomes" id="UP000004995">
    <property type="component" value="Unassembled WGS sequence"/>
</dbReference>
<name>K3YB33_SETIT</name>
<feature type="chain" id="PRO_5010126617" description="Bifunctional inhibitor/plant lipid transfer protein/seed storage helical domain-containing protein" evidence="1">
    <location>
        <begin position="32"/>
        <end position="101"/>
    </location>
</feature>
<protein>
    <recommendedName>
        <fullName evidence="5">Bifunctional inhibitor/plant lipid transfer protein/seed storage helical domain-containing protein</fullName>
    </recommendedName>
</protein>
<dbReference type="HOGENOM" id="CLU_2350680_0_0_1"/>
<dbReference type="EMBL" id="AGNK02004066">
    <property type="status" value="NOT_ANNOTATED_CDS"/>
    <property type="molecule type" value="Genomic_DNA"/>
</dbReference>
<proteinExistence type="predicted"/>
<evidence type="ECO:0000256" key="1">
    <source>
        <dbReference type="SAM" id="SignalP"/>
    </source>
</evidence>
<gene>
    <name evidence="2" type="ORF">SETIT_7G013500v2</name>
</gene>
<dbReference type="EnsemblPlants" id="KQK96245">
    <property type="protein sequence ID" value="KQK96245"/>
    <property type="gene ID" value="SETIT_011427mg"/>
</dbReference>
<feature type="signal peptide" evidence="1">
    <location>
        <begin position="1"/>
        <end position="31"/>
    </location>
</feature>
<evidence type="ECO:0000313" key="3">
    <source>
        <dbReference type="EnsemblPlants" id="KQK96245"/>
    </source>
</evidence>
<reference evidence="3" key="3">
    <citation type="submission" date="2018-08" db="UniProtKB">
        <authorList>
            <consortium name="EnsemblPlants"/>
        </authorList>
    </citation>
    <scope>IDENTIFICATION</scope>
    <source>
        <strain evidence="3">Yugu1</strain>
    </source>
</reference>
<organism evidence="2">
    <name type="scientific">Setaria italica</name>
    <name type="common">Foxtail millet</name>
    <name type="synonym">Panicum italicum</name>
    <dbReference type="NCBI Taxonomy" id="4555"/>
    <lineage>
        <taxon>Eukaryota</taxon>
        <taxon>Viridiplantae</taxon>
        <taxon>Streptophyta</taxon>
        <taxon>Embryophyta</taxon>
        <taxon>Tracheophyta</taxon>
        <taxon>Spermatophyta</taxon>
        <taxon>Magnoliopsida</taxon>
        <taxon>Liliopsida</taxon>
        <taxon>Poales</taxon>
        <taxon>Poaceae</taxon>
        <taxon>PACMAD clade</taxon>
        <taxon>Panicoideae</taxon>
        <taxon>Panicodae</taxon>
        <taxon>Paniceae</taxon>
        <taxon>Cenchrinae</taxon>
        <taxon>Setaria</taxon>
    </lineage>
</organism>
<dbReference type="OrthoDB" id="663401at2759"/>
<dbReference type="AlphaFoldDB" id="K3YB33"/>
<evidence type="ECO:0008006" key="5">
    <source>
        <dbReference type="Google" id="ProtNLM"/>
    </source>
</evidence>
<evidence type="ECO:0000313" key="4">
    <source>
        <dbReference type="Proteomes" id="UP000004995"/>
    </source>
</evidence>
<accession>K3YB33</accession>
<reference evidence="2 4" key="1">
    <citation type="journal article" date="2012" name="Nat. Biotechnol.">
        <title>Reference genome sequence of the model plant Setaria.</title>
        <authorList>
            <person name="Bennetzen J.L."/>
            <person name="Schmutz J."/>
            <person name="Wang H."/>
            <person name="Percifield R."/>
            <person name="Hawkins J."/>
            <person name="Pontaroli A.C."/>
            <person name="Estep M."/>
            <person name="Feng L."/>
            <person name="Vaughn J.N."/>
            <person name="Grimwood J."/>
            <person name="Jenkins J."/>
            <person name="Barry K."/>
            <person name="Lindquist E."/>
            <person name="Hellsten U."/>
            <person name="Deshpande S."/>
            <person name="Wang X."/>
            <person name="Wu X."/>
            <person name="Mitros T."/>
            <person name="Triplett J."/>
            <person name="Yang X."/>
            <person name="Ye C.Y."/>
            <person name="Mauro-Herrera M."/>
            <person name="Wang L."/>
            <person name="Li P."/>
            <person name="Sharma M."/>
            <person name="Sharma R."/>
            <person name="Ronald P.C."/>
            <person name="Panaud O."/>
            <person name="Kellogg E.A."/>
            <person name="Brutnell T.P."/>
            <person name="Doust A.N."/>
            <person name="Tuskan G.A."/>
            <person name="Rokhsar D."/>
            <person name="Devos K.M."/>
        </authorList>
    </citation>
    <scope>NUCLEOTIDE SEQUENCE [LARGE SCALE GENOMIC DNA]</scope>
    <source>
        <strain evidence="4">cv. Yugu1</strain>
        <strain evidence="2">Yugu1</strain>
    </source>
</reference>
<keyword evidence="4" id="KW-1185">Reference proteome</keyword>
<dbReference type="Gramene" id="KQK96245">
    <property type="protein sequence ID" value="KQK96245"/>
    <property type="gene ID" value="SETIT_011427mg"/>
</dbReference>
<dbReference type="EMBL" id="CM003534">
    <property type="protein sequence ID" value="RCV32569.1"/>
    <property type="molecule type" value="Genomic_DNA"/>
</dbReference>